<protein>
    <submittedName>
        <fullName evidence="3">Ankyrin repeat domain-containing protein</fullName>
    </submittedName>
</protein>
<evidence type="ECO:0000256" key="1">
    <source>
        <dbReference type="ARBA" id="ARBA00022737"/>
    </source>
</evidence>
<dbReference type="AlphaFoldDB" id="A0A2M9Y3Y6"/>
<organism evidence="3 4">
    <name type="scientific">Leptospira brenneri</name>
    <dbReference type="NCBI Taxonomy" id="2023182"/>
    <lineage>
        <taxon>Bacteria</taxon>
        <taxon>Pseudomonadati</taxon>
        <taxon>Spirochaetota</taxon>
        <taxon>Spirochaetia</taxon>
        <taxon>Leptospirales</taxon>
        <taxon>Leptospiraceae</taxon>
        <taxon>Leptospira</taxon>
    </lineage>
</organism>
<keyword evidence="1" id="KW-0677">Repeat</keyword>
<dbReference type="PANTHER" id="PTHR24198">
    <property type="entry name" value="ANKYRIN REPEAT AND PROTEIN KINASE DOMAIN-CONTAINING PROTEIN"/>
    <property type="match status" value="1"/>
</dbReference>
<accession>A0A2M9Y3Y6</accession>
<dbReference type="PANTHER" id="PTHR24198:SF165">
    <property type="entry name" value="ANKYRIN REPEAT-CONTAINING PROTEIN-RELATED"/>
    <property type="match status" value="1"/>
</dbReference>
<dbReference type="Gene3D" id="1.25.40.20">
    <property type="entry name" value="Ankyrin repeat-containing domain"/>
    <property type="match status" value="2"/>
</dbReference>
<keyword evidence="4" id="KW-1185">Reference proteome</keyword>
<dbReference type="InterPro" id="IPR002110">
    <property type="entry name" value="Ankyrin_rpt"/>
</dbReference>
<gene>
    <name evidence="3" type="ORF">EHQ30_07215</name>
</gene>
<evidence type="ECO:0000313" key="4">
    <source>
        <dbReference type="Proteomes" id="UP000297891"/>
    </source>
</evidence>
<dbReference type="SMART" id="SM00248">
    <property type="entry name" value="ANK"/>
    <property type="match status" value="4"/>
</dbReference>
<name>A0A2M9Y3Y6_9LEPT</name>
<proteinExistence type="predicted"/>
<reference evidence="3" key="1">
    <citation type="journal article" date="2019" name="PLoS Negl. Trop. Dis.">
        <title>Revisiting the worldwide diversity of Leptospira species in the environment.</title>
        <authorList>
            <person name="Vincent A.T."/>
            <person name="Schiettekatte O."/>
            <person name="Bourhy P."/>
            <person name="Veyrier F.J."/>
            <person name="Picardeau M."/>
        </authorList>
    </citation>
    <scope>NUCLEOTIDE SEQUENCE [LARGE SCALE GENOMIC DNA]</scope>
    <source>
        <strain evidence="3">201800277</strain>
    </source>
</reference>
<dbReference type="InterPro" id="IPR036770">
    <property type="entry name" value="Ankyrin_rpt-contain_sf"/>
</dbReference>
<dbReference type="RefSeq" id="WP_100789574.1">
    <property type="nucleotide sequence ID" value="NZ_NPDQ01000002.1"/>
</dbReference>
<dbReference type="Proteomes" id="UP000297891">
    <property type="component" value="Unassembled WGS sequence"/>
</dbReference>
<comment type="caution">
    <text evidence="3">The sequence shown here is derived from an EMBL/GenBank/DDBJ whole genome shotgun (WGS) entry which is preliminary data.</text>
</comment>
<dbReference type="OrthoDB" id="339758at2"/>
<evidence type="ECO:0000313" key="3">
    <source>
        <dbReference type="EMBL" id="TGK96386.1"/>
    </source>
</evidence>
<dbReference type="EMBL" id="RQFP01000001">
    <property type="protein sequence ID" value="TGK96386.1"/>
    <property type="molecule type" value="Genomic_DNA"/>
</dbReference>
<evidence type="ECO:0000256" key="2">
    <source>
        <dbReference type="ARBA" id="ARBA00023043"/>
    </source>
</evidence>
<keyword evidence="2" id="KW-0040">ANK repeat</keyword>
<dbReference type="SUPFAM" id="SSF48403">
    <property type="entry name" value="Ankyrin repeat"/>
    <property type="match status" value="1"/>
</dbReference>
<sequence>MSLIDVAKSGSIEEWNAEINAGADPNELDSYGTNALSWMLKMGNEDLFRHAIQEGADPSFPYRTPGNVIFDIIDQNKESFLQILVETISIWKNSSHQLVRDKNGNTLFHKALLESAEPLWEVLNDSLTEEIVSLRNEEGRSLFLEAIIEDRLEIVTKLLLQFPNSIKHIDHEEKTALHLVAERNLYELCSYLLEEGDVSLETKDSFGNTALFLAASADAVECLKDILDAGANPFIWGENEESITRLFDREKFGHSFKTWKDFVIQKAILGAGYSRREEMINYIRKEKPFKPEELTKAKLVDLI</sequence>
<dbReference type="Pfam" id="PF12796">
    <property type="entry name" value="Ank_2"/>
    <property type="match status" value="1"/>
</dbReference>